<feature type="chain" id="PRO_5031430414" description="DUF1684 domain-containing protein" evidence="1">
    <location>
        <begin position="22"/>
        <end position="293"/>
    </location>
</feature>
<keyword evidence="3" id="KW-1185">Reference proteome</keyword>
<dbReference type="PANTHER" id="PTHR41913">
    <property type="entry name" value="DUF1684 DOMAIN-CONTAINING PROTEIN"/>
    <property type="match status" value="1"/>
</dbReference>
<feature type="signal peptide" evidence="1">
    <location>
        <begin position="1"/>
        <end position="21"/>
    </location>
</feature>
<evidence type="ECO:0000313" key="3">
    <source>
        <dbReference type="Proteomes" id="UP000541352"/>
    </source>
</evidence>
<dbReference type="Pfam" id="PF07920">
    <property type="entry name" value="DUF1684"/>
    <property type="match status" value="1"/>
</dbReference>
<keyword evidence="1" id="KW-0732">Signal</keyword>
<dbReference type="EMBL" id="JACIBY010000008">
    <property type="protein sequence ID" value="MBB3839862.1"/>
    <property type="molecule type" value="Genomic_DNA"/>
</dbReference>
<reference evidence="2 3" key="1">
    <citation type="submission" date="2020-08" db="EMBL/GenBank/DDBJ databases">
        <title>Genomic Encyclopedia of Type Strains, Phase IV (KMG-IV): sequencing the most valuable type-strain genomes for metagenomic binning, comparative biology and taxonomic classification.</title>
        <authorList>
            <person name="Goeker M."/>
        </authorList>
    </citation>
    <scope>NUCLEOTIDE SEQUENCE [LARGE SCALE GENOMIC DNA]</scope>
    <source>
        <strain evidence="2 3">DSM 17976</strain>
    </source>
</reference>
<gene>
    <name evidence="2" type="ORF">FHS57_003873</name>
</gene>
<dbReference type="Proteomes" id="UP000541352">
    <property type="component" value="Unassembled WGS sequence"/>
</dbReference>
<dbReference type="PANTHER" id="PTHR41913:SF1">
    <property type="entry name" value="DUF1684 DOMAIN-CONTAINING PROTEIN"/>
    <property type="match status" value="1"/>
</dbReference>
<protein>
    <recommendedName>
        <fullName evidence="4">DUF1684 domain-containing protein</fullName>
    </recommendedName>
</protein>
<dbReference type="InterPro" id="IPR012467">
    <property type="entry name" value="DUF1684"/>
</dbReference>
<name>A0A7W5ZQM6_9BACT</name>
<proteinExistence type="predicted"/>
<organism evidence="2 3">
    <name type="scientific">Runella defluvii</name>
    <dbReference type="NCBI Taxonomy" id="370973"/>
    <lineage>
        <taxon>Bacteria</taxon>
        <taxon>Pseudomonadati</taxon>
        <taxon>Bacteroidota</taxon>
        <taxon>Cytophagia</taxon>
        <taxon>Cytophagales</taxon>
        <taxon>Spirosomataceae</taxon>
        <taxon>Runella</taxon>
    </lineage>
</organism>
<sequence length="293" mass="32669">MKTPVTFVGALLLGVSLLAFRSDNPHEAEIKSWHQKRIESLKAEEGWLNLAGLFWLKEGENTIGGNEKNSIVFPAEHSDAFLGKVILKDGKVTFEAAPQAAVQLGEQAVANAELFPYQGKPTVLKHKTLRWFIIQRGDKFAIRLRDLEGTYVKAFKGIETFPITTDWKVKAKFIPTEGKKLTILDITGRSYEQASPGKFVFTIDGKEYSLESVGSKERPHFVFGDLTNKHDTYGGGRFLDAPAPDAEGYTYIDFNKAYNPPCAFTPYATCPLPTKENRLQVAIKAGEKYHGDH</sequence>
<evidence type="ECO:0000256" key="1">
    <source>
        <dbReference type="SAM" id="SignalP"/>
    </source>
</evidence>
<dbReference type="AlphaFoldDB" id="A0A7W5ZQM6"/>
<evidence type="ECO:0000313" key="2">
    <source>
        <dbReference type="EMBL" id="MBB3839862.1"/>
    </source>
</evidence>
<comment type="caution">
    <text evidence="2">The sequence shown here is derived from an EMBL/GenBank/DDBJ whole genome shotgun (WGS) entry which is preliminary data.</text>
</comment>
<dbReference type="RefSeq" id="WP_183976470.1">
    <property type="nucleotide sequence ID" value="NZ_JACIBY010000008.1"/>
</dbReference>
<evidence type="ECO:0008006" key="4">
    <source>
        <dbReference type="Google" id="ProtNLM"/>
    </source>
</evidence>
<accession>A0A7W5ZQM6</accession>